<gene>
    <name evidence="1" type="ORF">MU1_12200</name>
</gene>
<protein>
    <submittedName>
        <fullName evidence="1">Uncharacterized protein</fullName>
    </submittedName>
</protein>
<reference evidence="1 2" key="1">
    <citation type="submission" date="2023-03" db="EMBL/GenBank/DDBJ databases">
        <title>Draft genome sequence of the bacteria which degrade cell wall of Tricholomamatutake.</title>
        <authorList>
            <person name="Konishi Y."/>
            <person name="Fukuta Y."/>
            <person name="Shirasaka N."/>
        </authorList>
    </citation>
    <scope>NUCLEOTIDE SEQUENCE [LARGE SCALE GENOMIC DNA]</scope>
    <source>
        <strain evidence="2">mu1</strain>
    </source>
</reference>
<sequence>MLTIKAKIPKTPPLWGDHLLKSKMTDKTISNKEGIPRPIIVTVVIRSIPR</sequence>
<dbReference type="Proteomes" id="UP001157114">
    <property type="component" value="Unassembled WGS sequence"/>
</dbReference>
<proteinExistence type="predicted"/>
<accession>A0ABQ6GBA2</accession>
<keyword evidence="2" id="KW-1185">Reference proteome</keyword>
<evidence type="ECO:0000313" key="1">
    <source>
        <dbReference type="EMBL" id="GLX66876.1"/>
    </source>
</evidence>
<name>A0ABQ6GBA2_9BACL</name>
<dbReference type="EMBL" id="BSSQ01000005">
    <property type="protein sequence ID" value="GLX66876.1"/>
    <property type="molecule type" value="Genomic_DNA"/>
</dbReference>
<comment type="caution">
    <text evidence="1">The sequence shown here is derived from an EMBL/GenBank/DDBJ whole genome shotgun (WGS) entry which is preliminary data.</text>
</comment>
<evidence type="ECO:0000313" key="2">
    <source>
        <dbReference type="Proteomes" id="UP001157114"/>
    </source>
</evidence>
<organism evidence="1 2">
    <name type="scientific">Paenibacillus glycanilyticus</name>
    <dbReference type="NCBI Taxonomy" id="126569"/>
    <lineage>
        <taxon>Bacteria</taxon>
        <taxon>Bacillati</taxon>
        <taxon>Bacillota</taxon>
        <taxon>Bacilli</taxon>
        <taxon>Bacillales</taxon>
        <taxon>Paenibacillaceae</taxon>
        <taxon>Paenibacillus</taxon>
    </lineage>
</organism>